<dbReference type="PROSITE" id="PS51733">
    <property type="entry name" value="BPL_LPL_CATALYTIC"/>
    <property type="match status" value="1"/>
</dbReference>
<reference evidence="2" key="1">
    <citation type="journal article" date="2020" name="mSystems">
        <title>Genome- and Community-Level Interaction Insights into Carbon Utilization and Element Cycling Functions of Hydrothermarchaeota in Hydrothermal Sediment.</title>
        <authorList>
            <person name="Zhou Z."/>
            <person name="Liu Y."/>
            <person name="Xu W."/>
            <person name="Pan J."/>
            <person name="Luo Z.H."/>
            <person name="Li M."/>
        </authorList>
    </citation>
    <scope>NUCLEOTIDE SEQUENCE [LARGE SCALE GENOMIC DNA]</scope>
    <source>
        <strain evidence="2">HyVt-527</strain>
    </source>
</reference>
<keyword evidence="2" id="KW-0436">Ligase</keyword>
<dbReference type="SUPFAM" id="SSF55681">
    <property type="entry name" value="Class II aaRS and biotin synthetases"/>
    <property type="match status" value="1"/>
</dbReference>
<dbReference type="PANTHER" id="PTHR43679:SF2">
    <property type="entry name" value="OCTANOYL-[GCVH]:PROTEIN N-OCTANOYLTRANSFERASE"/>
    <property type="match status" value="1"/>
</dbReference>
<dbReference type="EMBL" id="DROD01000390">
    <property type="protein sequence ID" value="HHJ52660.1"/>
    <property type="molecule type" value="Genomic_DNA"/>
</dbReference>
<protein>
    <submittedName>
        <fullName evidence="2">Lipoate--protein ligase family protein</fullName>
    </submittedName>
</protein>
<dbReference type="InterPro" id="IPR004143">
    <property type="entry name" value="BPL_LPL_catalytic"/>
</dbReference>
<evidence type="ECO:0000259" key="1">
    <source>
        <dbReference type="PROSITE" id="PS51733"/>
    </source>
</evidence>
<dbReference type="InterPro" id="IPR050664">
    <property type="entry name" value="Octanoyltrans_LipM/LipL"/>
</dbReference>
<dbReference type="PANTHER" id="PTHR43679">
    <property type="entry name" value="OCTANOYLTRANSFERASE LIPM-RELATED"/>
    <property type="match status" value="1"/>
</dbReference>
<dbReference type="Pfam" id="PF21948">
    <property type="entry name" value="LplA-B_cat"/>
    <property type="match status" value="1"/>
</dbReference>
<dbReference type="AlphaFoldDB" id="A0A7V5PPT7"/>
<feature type="domain" description="BPL/LPL catalytic" evidence="1">
    <location>
        <begin position="30"/>
        <end position="228"/>
    </location>
</feature>
<comment type="caution">
    <text evidence="2">The sequence shown here is derived from an EMBL/GenBank/DDBJ whole genome shotgun (WGS) entry which is preliminary data.</text>
</comment>
<name>A0A7V5PPT7_CALAY</name>
<sequence>MQNLRVIPYQRFSGAQNMALDYYLASTFNNPHEAVLRFYGWEPFCLSLGKHQDVKEVNRELLAKDGYDLVRRPTGGSAILHATELTYSLIFPLNKINHHQVYDLFHRILNNALNKLNYSVNLQTKKQSGTYLNRGNETFACFNRAARAEIQYQGKKLVGSAQRLFDGVVLQHGSILIDQKQIEITKYLSGDEEQKRKAQAYLAARSVSLKEIKNKPIDEIELGEAIITEWIHFYDVRAYYQYPGKNELTNSKKIVKQFIIE</sequence>
<dbReference type="Proteomes" id="UP000886124">
    <property type="component" value="Unassembled WGS sequence"/>
</dbReference>
<evidence type="ECO:0000313" key="2">
    <source>
        <dbReference type="EMBL" id="HHJ52660.1"/>
    </source>
</evidence>
<dbReference type="Gene3D" id="3.30.930.10">
    <property type="entry name" value="Bira Bifunctional Protein, Domain 2"/>
    <property type="match status" value="1"/>
</dbReference>
<organism evidence="2">
    <name type="scientific">Caldithrix abyssi</name>
    <dbReference type="NCBI Taxonomy" id="187145"/>
    <lineage>
        <taxon>Bacteria</taxon>
        <taxon>Pseudomonadati</taxon>
        <taxon>Calditrichota</taxon>
        <taxon>Calditrichia</taxon>
        <taxon>Calditrichales</taxon>
        <taxon>Calditrichaceae</taxon>
        <taxon>Caldithrix</taxon>
    </lineage>
</organism>
<proteinExistence type="predicted"/>
<dbReference type="InterPro" id="IPR045864">
    <property type="entry name" value="aa-tRNA-synth_II/BPL/LPL"/>
</dbReference>
<dbReference type="GO" id="GO:0016874">
    <property type="term" value="F:ligase activity"/>
    <property type="evidence" value="ECO:0007669"/>
    <property type="project" value="UniProtKB-KW"/>
</dbReference>
<accession>A0A7V5PPT7</accession>
<dbReference type="CDD" id="cd16443">
    <property type="entry name" value="LplA"/>
    <property type="match status" value="1"/>
</dbReference>
<gene>
    <name evidence="2" type="ORF">ENJ89_05655</name>
</gene>